<evidence type="ECO:0000256" key="2">
    <source>
        <dbReference type="ARBA" id="ARBA00004496"/>
    </source>
</evidence>
<dbReference type="Proteomes" id="UP001355207">
    <property type="component" value="Chromosome 5"/>
</dbReference>
<dbReference type="InterPro" id="IPR029064">
    <property type="entry name" value="Ribosomal_eL30-like_sf"/>
</dbReference>
<dbReference type="InterPro" id="IPR038069">
    <property type="entry name" value="Pelota/DOM34_N"/>
</dbReference>
<comment type="similarity">
    <text evidence="3 10">Belongs to the eukaryotic release factor 1 family. Pelota subfamily.</text>
</comment>
<keyword evidence="4 10" id="KW-0963">Cytoplasm</keyword>
<dbReference type="SMART" id="SM01194">
    <property type="entry name" value="eRF1_1"/>
    <property type="match status" value="1"/>
</dbReference>
<comment type="subcellular location">
    <subcellularLocation>
        <location evidence="2 10">Cytoplasm</location>
    </subcellularLocation>
</comment>
<protein>
    <recommendedName>
        <fullName evidence="10">Protein DOM34 homolog</fullName>
    </recommendedName>
</protein>
<dbReference type="Pfam" id="PF26356">
    <property type="entry name" value="Pelota_N"/>
    <property type="match status" value="1"/>
</dbReference>
<dbReference type="InterPro" id="IPR005140">
    <property type="entry name" value="eRF1_Pelota-like_N"/>
</dbReference>
<dbReference type="InterPro" id="IPR005141">
    <property type="entry name" value="eRF1_2"/>
</dbReference>
<dbReference type="AlphaFoldDB" id="A0AAX4JVW6"/>
<keyword evidence="14" id="KW-1185">Reference proteome</keyword>
<accession>A0AAX4JVW6</accession>
<dbReference type="InterPro" id="IPR005142">
    <property type="entry name" value="eRF1_3"/>
</dbReference>
<evidence type="ECO:0000256" key="10">
    <source>
        <dbReference type="RuleBase" id="RU362019"/>
    </source>
</evidence>
<evidence type="ECO:0000256" key="8">
    <source>
        <dbReference type="ARBA" id="ARBA00023254"/>
    </source>
</evidence>
<keyword evidence="7" id="KW-0498">Mitosis</keyword>
<dbReference type="PANTHER" id="PTHR10853">
    <property type="entry name" value="PELOTA"/>
    <property type="match status" value="1"/>
</dbReference>
<dbReference type="GO" id="GO:0005737">
    <property type="term" value="C:cytoplasm"/>
    <property type="evidence" value="ECO:0007669"/>
    <property type="project" value="UniProtKB-SubCell"/>
</dbReference>
<dbReference type="Pfam" id="PF03465">
    <property type="entry name" value="eRF1_3"/>
    <property type="match status" value="1"/>
</dbReference>
<comment type="function">
    <text evidence="10">Component of the Dom34-Hbs1 complex, a complex that recognizes stalled ribosomes and triggers the No-Go Decay (NGD) pathway (PubMed:20890290). In the Dom34-Hbs1 complex, dom34 recognizes ribosomes stalled at the 3' end of an mRNA and engages stalled ribosomes by destabilizing mRNA in the mRNA channel. Following ribosome-binding, the Dom34-Hbs1 complex promotes the disassembly of stalled ribosomes, followed by degradation of damaged mRNAs as part of the NGD pathway.</text>
</comment>
<dbReference type="InterPro" id="IPR042226">
    <property type="entry name" value="eFR1_2_sf"/>
</dbReference>
<evidence type="ECO:0000256" key="6">
    <source>
        <dbReference type="ARBA" id="ARBA00022723"/>
    </source>
</evidence>
<dbReference type="SUPFAM" id="SSF159065">
    <property type="entry name" value="Dom34/Pelota N-terminal domain-like"/>
    <property type="match status" value="1"/>
</dbReference>
<evidence type="ECO:0000259" key="12">
    <source>
        <dbReference type="SMART" id="SM01194"/>
    </source>
</evidence>
<dbReference type="RefSeq" id="XP_066076275.1">
    <property type="nucleotide sequence ID" value="XM_066220178.1"/>
</dbReference>
<dbReference type="GO" id="GO:0006412">
    <property type="term" value="P:translation"/>
    <property type="evidence" value="ECO:0007669"/>
    <property type="project" value="UniProtKB-ARBA"/>
</dbReference>
<dbReference type="Gene3D" id="3.30.420.60">
    <property type="entry name" value="eRF1 domain 2"/>
    <property type="match status" value="1"/>
</dbReference>
<dbReference type="PANTHER" id="PTHR10853:SF0">
    <property type="entry name" value="PROTEIN PELOTA HOMOLOG"/>
    <property type="match status" value="1"/>
</dbReference>
<dbReference type="GO" id="GO:0051301">
    <property type="term" value="P:cell division"/>
    <property type="evidence" value="ECO:0007669"/>
    <property type="project" value="UniProtKB-KW"/>
</dbReference>
<dbReference type="EMBL" id="CP144102">
    <property type="protein sequence ID" value="WWC89512.1"/>
    <property type="molecule type" value="Genomic_DNA"/>
</dbReference>
<evidence type="ECO:0000256" key="1">
    <source>
        <dbReference type="ARBA" id="ARBA00001968"/>
    </source>
</evidence>
<dbReference type="SUPFAM" id="SSF53137">
    <property type="entry name" value="Translational machinery components"/>
    <property type="match status" value="1"/>
</dbReference>
<dbReference type="FunFam" id="3.30.1330.30:FF:000008">
    <property type="entry name" value="Protein pelota homolog"/>
    <property type="match status" value="1"/>
</dbReference>
<dbReference type="GO" id="GO:0070651">
    <property type="term" value="P:nonfunctional rRNA decay"/>
    <property type="evidence" value="ECO:0007669"/>
    <property type="project" value="TreeGrafter"/>
</dbReference>
<dbReference type="GO" id="GO:0032790">
    <property type="term" value="P:ribosome disassembly"/>
    <property type="evidence" value="ECO:0007669"/>
    <property type="project" value="TreeGrafter"/>
</dbReference>
<dbReference type="FunFam" id="2.30.30.870:FF:000001">
    <property type="entry name" value="Protein pelota homolog"/>
    <property type="match status" value="1"/>
</dbReference>
<feature type="domain" description="eRF1/Pelota-like N-terminal" evidence="12">
    <location>
        <begin position="1"/>
        <end position="151"/>
    </location>
</feature>
<comment type="cofactor">
    <cofactor evidence="1 10">
        <name>a divalent metal cation</name>
        <dbReference type="ChEBI" id="CHEBI:60240"/>
    </cofactor>
</comment>
<dbReference type="InterPro" id="IPR004405">
    <property type="entry name" value="TF_pelota"/>
</dbReference>
<dbReference type="GO" id="GO:0051321">
    <property type="term" value="P:meiotic cell cycle"/>
    <property type="evidence" value="ECO:0007669"/>
    <property type="project" value="UniProtKB-KW"/>
</dbReference>
<reference evidence="13 14" key="1">
    <citation type="submission" date="2024-01" db="EMBL/GenBank/DDBJ databases">
        <title>Comparative genomics of Cryptococcus and Kwoniella reveals pathogenesis evolution and contrasting modes of karyotype evolution via chromosome fusion or intercentromeric recombination.</title>
        <authorList>
            <person name="Coelho M.A."/>
            <person name="David-Palma M."/>
            <person name="Shea T."/>
            <person name="Bowers K."/>
            <person name="McGinley-Smith S."/>
            <person name="Mohammad A.W."/>
            <person name="Gnirke A."/>
            <person name="Yurkov A.M."/>
            <person name="Nowrousian M."/>
            <person name="Sun S."/>
            <person name="Cuomo C.A."/>
            <person name="Heitman J."/>
        </authorList>
    </citation>
    <scope>NUCLEOTIDE SEQUENCE [LARGE SCALE GENOMIC DNA]</scope>
    <source>
        <strain evidence="13 14">CBS 6074</strain>
    </source>
</reference>
<proteinExistence type="inferred from homology"/>
<dbReference type="GO" id="GO:1990533">
    <property type="term" value="C:Dom34-Hbs1 complex"/>
    <property type="evidence" value="ECO:0007669"/>
    <property type="project" value="UniProtKB-ARBA"/>
</dbReference>
<dbReference type="GO" id="GO:0071025">
    <property type="term" value="P:RNA surveillance"/>
    <property type="evidence" value="ECO:0007669"/>
    <property type="project" value="InterPro"/>
</dbReference>
<dbReference type="SUPFAM" id="SSF55315">
    <property type="entry name" value="L30e-like"/>
    <property type="match status" value="1"/>
</dbReference>
<dbReference type="GeneID" id="91095106"/>
<evidence type="ECO:0000256" key="11">
    <source>
        <dbReference type="SAM" id="MobiDB-lite"/>
    </source>
</evidence>
<gene>
    <name evidence="13" type="ORF">L201_004436</name>
</gene>
<keyword evidence="9" id="KW-0131">Cell cycle</keyword>
<keyword evidence="8" id="KW-0469">Meiosis</keyword>
<evidence type="ECO:0000313" key="14">
    <source>
        <dbReference type="Proteomes" id="UP001355207"/>
    </source>
</evidence>
<dbReference type="GO" id="GO:0070966">
    <property type="term" value="P:nuclear-transcribed mRNA catabolic process, no-go decay"/>
    <property type="evidence" value="ECO:0007669"/>
    <property type="project" value="InterPro"/>
</dbReference>
<evidence type="ECO:0000256" key="3">
    <source>
        <dbReference type="ARBA" id="ARBA00009504"/>
    </source>
</evidence>
<keyword evidence="6 10" id="KW-0479">Metal-binding</keyword>
<dbReference type="GO" id="GO:0046872">
    <property type="term" value="F:metal ion binding"/>
    <property type="evidence" value="ECO:0007669"/>
    <property type="project" value="UniProtKB-KW"/>
</dbReference>
<dbReference type="InterPro" id="IPR058547">
    <property type="entry name" value="Pelota_N"/>
</dbReference>
<dbReference type="Pfam" id="PF03464">
    <property type="entry name" value="eRF1_2"/>
    <property type="match status" value="1"/>
</dbReference>
<evidence type="ECO:0000313" key="13">
    <source>
        <dbReference type="EMBL" id="WWC89512.1"/>
    </source>
</evidence>
<evidence type="ECO:0000256" key="9">
    <source>
        <dbReference type="ARBA" id="ARBA00023306"/>
    </source>
</evidence>
<dbReference type="Gene3D" id="3.30.1330.30">
    <property type="match status" value="1"/>
</dbReference>
<sequence length="422" mass="46923">MKLINKHIEKDGSGYVTLRPEDDEDMWHVYNLISEGDHVRALAVRRVQTVSSTGSSDSYRVKTNLTLEVTKTTFSSAASSSSTQSNGSGLSKNNSEPTASLQISGKVIEENEFVKLGSYHTLDLEANRDFRLSKLTGWDSIALERIQESTQEGRGAEIGAIVCGNEGNATLCLLSEHMTIVKQRIDCSIPRKRKGGTSSHEKALENYLKTVYESILRLIPFQDLKAIVIASPGFTKDTLYDYIFQQANLTSNKPLLQSRSKWIKVHSNTSHVHGLVEALRAPEVAKMLSGAKFAREGVGLDKFHKMLATDELRAWYGPEHVALAVDRGAVGTLLISDDLFRSSDPVKRNHYVEMVEAVRARGGEALIFSSMHESGQQLNLLTGIAAILTYPLDIEVVEMEEREEKERLEKEKNGNEPNEDEE</sequence>
<feature type="compositionally biased region" description="Low complexity" evidence="11">
    <location>
        <begin position="76"/>
        <end position="91"/>
    </location>
</feature>
<keyword evidence="5" id="KW-0132">Cell division</keyword>
<dbReference type="NCBIfam" id="TIGR00111">
    <property type="entry name" value="pelota"/>
    <property type="match status" value="1"/>
</dbReference>
<evidence type="ECO:0000256" key="5">
    <source>
        <dbReference type="ARBA" id="ARBA00022618"/>
    </source>
</evidence>
<dbReference type="FunFam" id="3.30.420.60:FF:000004">
    <property type="entry name" value="Protein DOM34 homolog"/>
    <property type="match status" value="1"/>
</dbReference>
<dbReference type="GO" id="GO:0070481">
    <property type="term" value="P:nuclear-transcribed mRNA catabolic process, non-stop decay"/>
    <property type="evidence" value="ECO:0007669"/>
    <property type="project" value="InterPro"/>
</dbReference>
<organism evidence="13 14">
    <name type="scientific">Kwoniella dendrophila CBS 6074</name>
    <dbReference type="NCBI Taxonomy" id="1295534"/>
    <lineage>
        <taxon>Eukaryota</taxon>
        <taxon>Fungi</taxon>
        <taxon>Dikarya</taxon>
        <taxon>Basidiomycota</taxon>
        <taxon>Agaricomycotina</taxon>
        <taxon>Tremellomycetes</taxon>
        <taxon>Tremellales</taxon>
        <taxon>Cryptococcaceae</taxon>
        <taxon>Kwoniella</taxon>
    </lineage>
</organism>
<feature type="region of interest" description="Disordered" evidence="11">
    <location>
        <begin position="401"/>
        <end position="422"/>
    </location>
</feature>
<evidence type="ECO:0000256" key="7">
    <source>
        <dbReference type="ARBA" id="ARBA00022776"/>
    </source>
</evidence>
<feature type="region of interest" description="Disordered" evidence="11">
    <location>
        <begin position="76"/>
        <end position="97"/>
    </location>
</feature>
<feature type="compositionally biased region" description="Basic and acidic residues" evidence="11">
    <location>
        <begin position="402"/>
        <end position="414"/>
    </location>
</feature>
<name>A0AAX4JVW6_9TREE</name>
<evidence type="ECO:0000256" key="4">
    <source>
        <dbReference type="ARBA" id="ARBA00022490"/>
    </source>
</evidence>
<dbReference type="Gene3D" id="2.30.30.870">
    <property type="entry name" value="Pelota, domain A"/>
    <property type="match status" value="1"/>
</dbReference>